<feature type="compositionally biased region" description="Low complexity" evidence="4">
    <location>
        <begin position="264"/>
        <end position="284"/>
    </location>
</feature>
<dbReference type="EMBL" id="SDIL01000136">
    <property type="protein sequence ID" value="RXK35438.1"/>
    <property type="molecule type" value="Genomic_DNA"/>
</dbReference>
<dbReference type="InterPro" id="IPR023393">
    <property type="entry name" value="START-like_dom_sf"/>
</dbReference>
<comment type="subunit">
    <text evidence="2">Interacts with coenzyme Q.</text>
</comment>
<dbReference type="GO" id="GO:0045333">
    <property type="term" value="P:cellular respiration"/>
    <property type="evidence" value="ECO:0007669"/>
    <property type="project" value="InterPro"/>
</dbReference>
<evidence type="ECO:0000256" key="4">
    <source>
        <dbReference type="SAM" id="MobiDB-lite"/>
    </source>
</evidence>
<dbReference type="VEuPathDB" id="FungiDB:TREMEDRAFT_27843"/>
<dbReference type="Proteomes" id="UP000289152">
    <property type="component" value="Unassembled WGS sequence"/>
</dbReference>
<sequence length="348" mass="37590">MKPFSPSISRSLRHPIHRSVLLSSPKVISPLYPSSNAGRSITKIDNRQFFSLPDISKLANLVPSDTDPSSTDGQQRFHTRKILPYSPEQLYYLVSDVKFYSSFIPFCVASNVLSTPSGKSEEMNMKKDKPFDMDVELVVGFGGMEERFISKVSGRPFESITATAADQSPLFHSLSATWSFSPASPLSPHLSTSPPPSEHPSTSSDPSSQSSPSPLSNHPISSNPSTSIHPSSISQEVSSSSTTNPKTSSHSQSSISSLTFTPESNESGISSTTSTSMSQSNDNSKTTMTNPLPNSTHLGPTLLSIDLAFSFTNPLHRIASQAVLPKVSEKMVEAFERRCIEVYGPGVS</sequence>
<evidence type="ECO:0000313" key="6">
    <source>
        <dbReference type="EMBL" id="RXK35438.1"/>
    </source>
</evidence>
<feature type="compositionally biased region" description="Low complexity" evidence="4">
    <location>
        <begin position="199"/>
        <end position="257"/>
    </location>
</feature>
<feature type="region of interest" description="Disordered" evidence="4">
    <location>
        <begin position="185"/>
        <end position="295"/>
    </location>
</feature>
<dbReference type="SUPFAM" id="SSF55961">
    <property type="entry name" value="Bet v1-like"/>
    <property type="match status" value="1"/>
</dbReference>
<dbReference type="Pfam" id="PF03364">
    <property type="entry name" value="Polyketide_cyc"/>
    <property type="match status" value="1"/>
</dbReference>
<dbReference type="InterPro" id="IPR005031">
    <property type="entry name" value="COQ10_START"/>
</dbReference>
<dbReference type="PANTHER" id="PTHR12901">
    <property type="entry name" value="SPERM PROTEIN HOMOLOG"/>
    <property type="match status" value="1"/>
</dbReference>
<dbReference type="STRING" id="5217.A0A4Q1B9H9"/>
<comment type="caution">
    <text evidence="6">The sequence shown here is derived from an EMBL/GenBank/DDBJ whole genome shotgun (WGS) entry which is preliminary data.</text>
</comment>
<organism evidence="6 7">
    <name type="scientific">Tremella mesenterica</name>
    <name type="common">Jelly fungus</name>
    <dbReference type="NCBI Taxonomy" id="5217"/>
    <lineage>
        <taxon>Eukaryota</taxon>
        <taxon>Fungi</taxon>
        <taxon>Dikarya</taxon>
        <taxon>Basidiomycota</taxon>
        <taxon>Agaricomycotina</taxon>
        <taxon>Tremellomycetes</taxon>
        <taxon>Tremellales</taxon>
        <taxon>Tremellaceae</taxon>
        <taxon>Tremella</taxon>
    </lineage>
</organism>
<comment type="similarity">
    <text evidence="1">Belongs to the COQ10 family.</text>
</comment>
<evidence type="ECO:0000259" key="5">
    <source>
        <dbReference type="Pfam" id="PF03364"/>
    </source>
</evidence>
<evidence type="ECO:0000256" key="3">
    <source>
        <dbReference type="ARBA" id="ARBA00024947"/>
    </source>
</evidence>
<name>A0A4Q1B9H9_TREME</name>
<dbReference type="Gene3D" id="3.30.530.20">
    <property type="match status" value="1"/>
</dbReference>
<accession>A0A4Q1B9H9</accession>
<feature type="domain" description="Coenzyme Q-binding protein COQ10 START" evidence="5">
    <location>
        <begin position="83"/>
        <end position="185"/>
    </location>
</feature>
<protein>
    <recommendedName>
        <fullName evidence="5">Coenzyme Q-binding protein COQ10 START domain-containing protein</fullName>
    </recommendedName>
</protein>
<keyword evidence="7" id="KW-1185">Reference proteome</keyword>
<dbReference type="GO" id="GO:0048039">
    <property type="term" value="F:ubiquinone binding"/>
    <property type="evidence" value="ECO:0007669"/>
    <property type="project" value="InterPro"/>
</dbReference>
<dbReference type="InterPro" id="IPR044996">
    <property type="entry name" value="COQ10-like"/>
</dbReference>
<dbReference type="PANTHER" id="PTHR12901:SF10">
    <property type="entry name" value="COENZYME Q-BINDING PROTEIN COQ10, MITOCHONDRIAL"/>
    <property type="match status" value="1"/>
</dbReference>
<gene>
    <name evidence="6" type="ORF">M231_07293</name>
</gene>
<evidence type="ECO:0000256" key="2">
    <source>
        <dbReference type="ARBA" id="ARBA00011814"/>
    </source>
</evidence>
<proteinExistence type="inferred from homology"/>
<dbReference type="OrthoDB" id="292693at2759"/>
<dbReference type="InParanoid" id="A0A4Q1B9H9"/>
<evidence type="ECO:0000256" key="1">
    <source>
        <dbReference type="ARBA" id="ARBA00006885"/>
    </source>
</evidence>
<reference evidence="6 7" key="1">
    <citation type="submission" date="2016-06" db="EMBL/GenBank/DDBJ databases">
        <title>Evolution of pathogenesis and genome organization in the Tremellales.</title>
        <authorList>
            <person name="Cuomo C."/>
            <person name="Litvintseva A."/>
            <person name="Heitman J."/>
            <person name="Chen Y."/>
            <person name="Sun S."/>
            <person name="Springer D."/>
            <person name="Dromer F."/>
            <person name="Young S."/>
            <person name="Zeng Q."/>
            <person name="Chapman S."/>
            <person name="Gujja S."/>
            <person name="Saif S."/>
            <person name="Birren B."/>
        </authorList>
    </citation>
    <scope>NUCLEOTIDE SEQUENCE [LARGE SCALE GENOMIC DNA]</scope>
    <source>
        <strain evidence="6 7">ATCC 28783</strain>
    </source>
</reference>
<dbReference type="AlphaFoldDB" id="A0A4Q1B9H9"/>
<comment type="function">
    <text evidence="3">Required for the function of coenzyme Q in the respiratory chain. May serve as a chaperone or may be involved in the transport of Q6 from its site of synthesis to the catalytic sites of the respiratory complexes.</text>
</comment>
<evidence type="ECO:0000313" key="7">
    <source>
        <dbReference type="Proteomes" id="UP000289152"/>
    </source>
</evidence>
<feature type="compositionally biased region" description="Polar residues" evidence="4">
    <location>
        <begin position="285"/>
        <end position="295"/>
    </location>
</feature>
<dbReference type="GO" id="GO:0005739">
    <property type="term" value="C:mitochondrion"/>
    <property type="evidence" value="ECO:0007669"/>
    <property type="project" value="TreeGrafter"/>
</dbReference>